<accession>A0ABC8SVQ4</accession>
<dbReference type="Proteomes" id="UP001642360">
    <property type="component" value="Unassembled WGS sequence"/>
</dbReference>
<evidence type="ECO:0000313" key="3">
    <source>
        <dbReference type="EMBL" id="CAK9158802.1"/>
    </source>
</evidence>
<feature type="region of interest" description="Disordered" evidence="1">
    <location>
        <begin position="1"/>
        <end position="30"/>
    </location>
</feature>
<keyword evidence="2" id="KW-0472">Membrane</keyword>
<comment type="caution">
    <text evidence="3">The sequence shown here is derived from an EMBL/GenBank/DDBJ whole genome shotgun (WGS) entry which is preliminary data.</text>
</comment>
<keyword evidence="2" id="KW-1133">Transmembrane helix</keyword>
<organism evidence="3 4">
    <name type="scientific">Ilex paraguariensis</name>
    <name type="common">yerba mate</name>
    <dbReference type="NCBI Taxonomy" id="185542"/>
    <lineage>
        <taxon>Eukaryota</taxon>
        <taxon>Viridiplantae</taxon>
        <taxon>Streptophyta</taxon>
        <taxon>Embryophyta</taxon>
        <taxon>Tracheophyta</taxon>
        <taxon>Spermatophyta</taxon>
        <taxon>Magnoliopsida</taxon>
        <taxon>eudicotyledons</taxon>
        <taxon>Gunneridae</taxon>
        <taxon>Pentapetalae</taxon>
        <taxon>asterids</taxon>
        <taxon>campanulids</taxon>
        <taxon>Aquifoliales</taxon>
        <taxon>Aquifoliaceae</taxon>
        <taxon>Ilex</taxon>
    </lineage>
</organism>
<sequence>MEKNHHNNRDGSLLRSTNDASETRSQATTSSDFVLQWGNRKRLRCMKFQVRDTNTTTTTNKDSAGPNPVQRTTVRVDRRVVRSDHNVDSNQPTTATTTNNQTNGYLNLRQRPASPPHRILRNSESSIAMRGHSNGVKGRLASPDRGGAHDKKTINHHTNATRSITNNHNDDNKNGFVVVGSGGGSASSGTAHDSKKGGGSSSGSEAIPAVWPPKFVIALTNKEKEEDFMVLKGSKLPQRPKKRAKFIQRTVNEFFLTCNGFGFVFAWIYFFRNSESSIAMRGHSNGVKGRLASPDRGGAHDKKTINHHTNATRSITNNHNDDNKNGFVVVGSGGGSASSGTAHDSKKGGGSSSGSEAIPAVWPPKFVIALTNKEKEEDFMVLKGSKLPQRPKKRAKFIQRTVNLVSPGTWLCDLTLERYEVREKKVSKKLVSPGTWLCDLTLERYEVREKKVSKKTKAFESGHFQNENGFTLFNPKLGGGIWPLYLESGSS</sequence>
<feature type="transmembrane region" description="Helical" evidence="2">
    <location>
        <begin position="251"/>
        <end position="271"/>
    </location>
</feature>
<proteinExistence type="predicted"/>
<dbReference type="InterPro" id="IPR012438">
    <property type="entry name" value="DUF1639"/>
</dbReference>
<gene>
    <name evidence="3" type="ORF">ILEXP_LOCUS27468</name>
</gene>
<feature type="region of interest" description="Disordered" evidence="1">
    <location>
        <begin position="291"/>
        <end position="357"/>
    </location>
</feature>
<dbReference type="AlphaFoldDB" id="A0ABC8SVQ4"/>
<evidence type="ECO:0000256" key="2">
    <source>
        <dbReference type="SAM" id="Phobius"/>
    </source>
</evidence>
<dbReference type="PANTHER" id="PTHR33130">
    <property type="entry name" value="PUTATIVE (DUF1639)-RELATED"/>
    <property type="match status" value="1"/>
</dbReference>
<dbReference type="Pfam" id="PF07797">
    <property type="entry name" value="DUF1639"/>
    <property type="match status" value="2"/>
</dbReference>
<keyword evidence="2" id="KW-0812">Transmembrane</keyword>
<feature type="compositionally biased region" description="Polar residues" evidence="1">
    <location>
        <begin position="14"/>
        <end position="30"/>
    </location>
</feature>
<dbReference type="EMBL" id="CAUOFW020003247">
    <property type="protein sequence ID" value="CAK9158802.1"/>
    <property type="molecule type" value="Genomic_DNA"/>
</dbReference>
<evidence type="ECO:0000256" key="1">
    <source>
        <dbReference type="SAM" id="MobiDB-lite"/>
    </source>
</evidence>
<feature type="compositionally biased region" description="Low complexity" evidence="1">
    <location>
        <begin position="90"/>
        <end position="103"/>
    </location>
</feature>
<name>A0ABC8SVQ4_9AQUA</name>
<feature type="compositionally biased region" description="Polar residues" evidence="1">
    <location>
        <begin position="307"/>
        <end position="318"/>
    </location>
</feature>
<feature type="compositionally biased region" description="Polar residues" evidence="1">
    <location>
        <begin position="156"/>
        <end position="167"/>
    </location>
</feature>
<feature type="region of interest" description="Disordered" evidence="1">
    <location>
        <begin position="85"/>
        <end position="117"/>
    </location>
</feature>
<evidence type="ECO:0000313" key="4">
    <source>
        <dbReference type="Proteomes" id="UP001642360"/>
    </source>
</evidence>
<protein>
    <submittedName>
        <fullName evidence="3">Uncharacterized protein</fullName>
    </submittedName>
</protein>
<keyword evidence="4" id="KW-1185">Reference proteome</keyword>
<reference evidence="3 4" key="1">
    <citation type="submission" date="2024-02" db="EMBL/GenBank/DDBJ databases">
        <authorList>
            <person name="Vignale AGUSTIN F."/>
            <person name="Sosa J E."/>
            <person name="Modenutti C."/>
        </authorList>
    </citation>
    <scope>NUCLEOTIDE SEQUENCE [LARGE SCALE GENOMIC DNA]</scope>
</reference>
<dbReference type="PANTHER" id="PTHR33130:SF45">
    <property type="entry name" value="OS05G0541700 PROTEIN"/>
    <property type="match status" value="1"/>
</dbReference>
<feature type="region of interest" description="Disordered" evidence="1">
    <location>
        <begin position="130"/>
        <end position="205"/>
    </location>
</feature>